<evidence type="ECO:0000313" key="4">
    <source>
        <dbReference type="Proteomes" id="UP000249720"/>
    </source>
</evidence>
<proteinExistence type="predicted"/>
<comment type="caution">
    <text evidence="3">The sequence shown here is derived from an EMBL/GenBank/DDBJ whole genome shotgun (WGS) entry which is preliminary data.</text>
</comment>
<keyword evidence="4" id="KW-1185">Reference proteome</keyword>
<evidence type="ECO:0008006" key="5">
    <source>
        <dbReference type="Google" id="ProtNLM"/>
    </source>
</evidence>
<evidence type="ECO:0000256" key="1">
    <source>
        <dbReference type="SAM" id="MobiDB-lite"/>
    </source>
</evidence>
<dbReference type="AlphaFoldDB" id="A0A2W7RUT6"/>
<gene>
    <name evidence="3" type="ORF">LX80_01802</name>
</gene>
<evidence type="ECO:0000256" key="2">
    <source>
        <dbReference type="SAM" id="SignalP"/>
    </source>
</evidence>
<feature type="region of interest" description="Disordered" evidence="1">
    <location>
        <begin position="83"/>
        <end position="105"/>
    </location>
</feature>
<protein>
    <recommendedName>
        <fullName evidence="5">PXPV repeat-containing protein</fullName>
    </recommendedName>
</protein>
<accession>A0A2W7RUT6</accession>
<dbReference type="EMBL" id="QKZV01000005">
    <property type="protein sequence ID" value="PZX62320.1"/>
    <property type="molecule type" value="Genomic_DNA"/>
</dbReference>
<dbReference type="Proteomes" id="UP000249720">
    <property type="component" value="Unassembled WGS sequence"/>
</dbReference>
<reference evidence="3 4" key="1">
    <citation type="submission" date="2018-06" db="EMBL/GenBank/DDBJ databases">
        <title>Genomic Encyclopedia of Archaeal and Bacterial Type Strains, Phase II (KMG-II): from individual species to whole genera.</title>
        <authorList>
            <person name="Goeker M."/>
        </authorList>
    </citation>
    <scope>NUCLEOTIDE SEQUENCE [LARGE SCALE GENOMIC DNA]</scope>
    <source>
        <strain evidence="3 4">DSM 23241</strain>
    </source>
</reference>
<evidence type="ECO:0000313" key="3">
    <source>
        <dbReference type="EMBL" id="PZX62320.1"/>
    </source>
</evidence>
<feature type="compositionally biased region" description="Basic and acidic residues" evidence="1">
    <location>
        <begin position="93"/>
        <end position="105"/>
    </location>
</feature>
<keyword evidence="2" id="KW-0732">Signal</keyword>
<sequence length="105" mass="12124">MKKLMMTLGIIAALGFVEQAQAQVRVNVNLGIGAPVYYPAPRPVVVYDEYPVCAPRSVVVVPARPRYVYYDVYARDRYYDRDRRYYDGPGRGRGHEKGHGRWDRD</sequence>
<organism evidence="3 4">
    <name type="scientific">Hydrotalea sandarakina</name>
    <dbReference type="NCBI Taxonomy" id="1004304"/>
    <lineage>
        <taxon>Bacteria</taxon>
        <taxon>Pseudomonadati</taxon>
        <taxon>Bacteroidota</taxon>
        <taxon>Chitinophagia</taxon>
        <taxon>Chitinophagales</taxon>
        <taxon>Chitinophagaceae</taxon>
        <taxon>Hydrotalea</taxon>
    </lineage>
</organism>
<dbReference type="RefSeq" id="WP_111295453.1">
    <property type="nucleotide sequence ID" value="NZ_QKZV01000005.1"/>
</dbReference>
<feature type="chain" id="PRO_5016049575" description="PXPV repeat-containing protein" evidence="2">
    <location>
        <begin position="23"/>
        <end position="105"/>
    </location>
</feature>
<name>A0A2W7RUT6_9BACT</name>
<feature type="signal peptide" evidence="2">
    <location>
        <begin position="1"/>
        <end position="22"/>
    </location>
</feature>